<protein>
    <recommendedName>
        <fullName evidence="3">DUF600 family protein</fullName>
    </recommendedName>
</protein>
<name>A0A4R4J2Y6_9GAMM</name>
<dbReference type="AlphaFoldDB" id="A0A4R4J2Y6"/>
<proteinExistence type="predicted"/>
<evidence type="ECO:0000313" key="2">
    <source>
        <dbReference type="Proteomes" id="UP000295598"/>
    </source>
</evidence>
<evidence type="ECO:0008006" key="3">
    <source>
        <dbReference type="Google" id="ProtNLM"/>
    </source>
</evidence>
<comment type="caution">
    <text evidence="1">The sequence shown here is derived from an EMBL/GenBank/DDBJ whole genome shotgun (WGS) entry which is preliminary data.</text>
</comment>
<dbReference type="EMBL" id="PUJY01000049">
    <property type="protein sequence ID" value="TDB47848.1"/>
    <property type="molecule type" value="Genomic_DNA"/>
</dbReference>
<organism evidence="1 2">
    <name type="scientific">Photorhabdus khanii subsp. guanajuatensis</name>
    <dbReference type="NCBI Taxonomy" id="2100166"/>
    <lineage>
        <taxon>Bacteria</taxon>
        <taxon>Pseudomonadati</taxon>
        <taxon>Pseudomonadota</taxon>
        <taxon>Gammaproteobacteria</taxon>
        <taxon>Enterobacterales</taxon>
        <taxon>Morganellaceae</taxon>
        <taxon>Photorhabdus</taxon>
    </lineage>
</organism>
<dbReference type="Gene3D" id="3.30.500.20">
    <property type="entry name" value="BH3703-like domains"/>
    <property type="match status" value="1"/>
</dbReference>
<evidence type="ECO:0000313" key="1">
    <source>
        <dbReference type="EMBL" id="TDB47848.1"/>
    </source>
</evidence>
<reference evidence="1 2" key="1">
    <citation type="journal article" date="2019" name="Int. J. Syst. Evol. Microbiol.">
        <title>Photorhabdus khanii subsp. guanajuatensis subsp. nov., isolated from Heterorhabditis atacamensis, and Photorhabdus luminescens subsp. mexicana subsp. nov., isolated from Heterorhabditis mexicana entomopathogenic nematodes.</title>
        <authorList>
            <person name="Machado R.A.R."/>
            <person name="Bruno P."/>
            <person name="Arce C.C.M."/>
            <person name="Liechti N."/>
            <person name="Kohler A."/>
            <person name="Bernal J."/>
            <person name="Bruggmann R."/>
            <person name="Turlings T.C.J."/>
        </authorList>
    </citation>
    <scope>NUCLEOTIDE SEQUENCE [LARGE SCALE GENOMIC DNA]</scope>
    <source>
        <strain evidence="1 2">MEX20-17</strain>
    </source>
</reference>
<dbReference type="RefSeq" id="WP_132355903.1">
    <property type="nucleotide sequence ID" value="NZ_CAWOJO010000049.1"/>
</dbReference>
<dbReference type="InterPro" id="IPR036170">
    <property type="entry name" value="YezG-like_sf"/>
</dbReference>
<gene>
    <name evidence="1" type="ORF">C5467_20170</name>
</gene>
<dbReference type="Proteomes" id="UP000295598">
    <property type="component" value="Unassembled WGS sequence"/>
</dbReference>
<sequence>MKELDTLHNKIGQLLVDAGPEDAREIIVCATLSPEGDTCEYEYDYTDNKGHQDWFVPDKNASYDLRLLLVELRKYYIENHLTNGLPAWNGCLVKVDLEKMKINIEFKYED</sequence>
<accession>A0A4R4J2Y6</accession>
<dbReference type="SUPFAM" id="SSF160424">
    <property type="entry name" value="BH3703-like"/>
    <property type="match status" value="1"/>
</dbReference>